<proteinExistence type="predicted"/>
<protein>
    <submittedName>
        <fullName evidence="5">Cysteine-rich RLK (RECEPTOR-like protein kinase) 8</fullName>
    </submittedName>
</protein>
<dbReference type="InterPro" id="IPR057670">
    <property type="entry name" value="SH3_retrovirus"/>
</dbReference>
<dbReference type="PANTHER" id="PTHR42648:SF18">
    <property type="entry name" value="RETROTRANSPOSON, UNCLASSIFIED-LIKE PROTEIN"/>
    <property type="match status" value="1"/>
</dbReference>
<dbReference type="InParanoid" id="A0A061EG83"/>
<dbReference type="Pfam" id="PF25597">
    <property type="entry name" value="SH3_retrovirus"/>
    <property type="match status" value="1"/>
</dbReference>
<evidence type="ECO:0000313" key="5">
    <source>
        <dbReference type="EMBL" id="EOY03397.1"/>
    </source>
</evidence>
<evidence type="ECO:0000313" key="6">
    <source>
        <dbReference type="Proteomes" id="UP000026915"/>
    </source>
</evidence>
<evidence type="ECO:0000259" key="4">
    <source>
        <dbReference type="Pfam" id="PF25597"/>
    </source>
</evidence>
<dbReference type="InterPro" id="IPR039537">
    <property type="entry name" value="Retrotran_Ty1/copia-like"/>
</dbReference>
<dbReference type="GO" id="GO:0016301">
    <property type="term" value="F:kinase activity"/>
    <property type="evidence" value="ECO:0007669"/>
    <property type="project" value="UniProtKB-KW"/>
</dbReference>
<evidence type="ECO:0000256" key="1">
    <source>
        <dbReference type="ARBA" id="ARBA00022723"/>
    </source>
</evidence>
<evidence type="ECO:0000256" key="2">
    <source>
        <dbReference type="ARBA" id="ARBA00022801"/>
    </source>
</evidence>
<dbReference type="InterPro" id="IPR012337">
    <property type="entry name" value="RNaseH-like_sf"/>
</dbReference>
<dbReference type="HOGENOM" id="CLU_001650_15_0_1"/>
<dbReference type="GO" id="GO:0046872">
    <property type="term" value="F:metal ion binding"/>
    <property type="evidence" value="ECO:0007669"/>
    <property type="project" value="UniProtKB-KW"/>
</dbReference>
<accession>A0A061EG83</accession>
<reference evidence="5 6" key="1">
    <citation type="journal article" date="2013" name="Genome Biol.">
        <title>The genome sequence of the most widely cultivated cacao type and its use to identify candidate genes regulating pod color.</title>
        <authorList>
            <person name="Motamayor J.C."/>
            <person name="Mockaitis K."/>
            <person name="Schmutz J."/>
            <person name="Haiminen N."/>
            <person name="Iii D.L."/>
            <person name="Cornejo O."/>
            <person name="Findley S.D."/>
            <person name="Zheng P."/>
            <person name="Utro F."/>
            <person name="Royaert S."/>
            <person name="Saski C."/>
            <person name="Jenkins J."/>
            <person name="Podicheti R."/>
            <person name="Zhao M."/>
            <person name="Scheffler B.E."/>
            <person name="Stack J.C."/>
            <person name="Feltus F.A."/>
            <person name="Mustiga G.M."/>
            <person name="Amores F."/>
            <person name="Phillips W."/>
            <person name="Marelli J.P."/>
            <person name="May G.D."/>
            <person name="Shapiro H."/>
            <person name="Ma J."/>
            <person name="Bustamante C.D."/>
            <person name="Schnell R.J."/>
            <person name="Main D."/>
            <person name="Gilbert D."/>
            <person name="Parida L."/>
            <person name="Kuhn D.N."/>
        </authorList>
    </citation>
    <scope>NUCLEOTIDE SEQUENCE [LARGE SCALE GENOMIC DNA]</scope>
    <source>
        <strain evidence="6">cv. Matina 1-6</strain>
    </source>
</reference>
<keyword evidence="5" id="KW-0418">Kinase</keyword>
<dbReference type="AlphaFoldDB" id="A0A061EG83"/>
<dbReference type="PANTHER" id="PTHR42648">
    <property type="entry name" value="TRANSPOSASE, PUTATIVE-RELATED"/>
    <property type="match status" value="1"/>
</dbReference>
<sequence length="306" mass="35530">MCKCLMLEKNMPKRFLAETASTAVYLLNIIPTQAKQNITPYEAWYGTRPSVDHLRVFGSLCYQHIPEEQRDKLQPKAQIRVLIRYSLKSKAYRIFQQSQAADSNEFIDVSNYQHTDSQILVDDETVDEAPIRGVRFIQNIYKRCHMAITKPNSYEDDAVHEHWVTAMKEELNMIVKNKTWSLVDRPKDRQVIGVKWDFKRKLNLDGTLNKYKARLVMKGYSQIPGIDFQETFAPVARLDTIRLLIALAAAFQWKPFHWDIKSAFLNGKLDEEIYVEQPPGFELCSGQGKVYRLHKALYGLKQGLVQ</sequence>
<dbReference type="EMBL" id="CM001882">
    <property type="protein sequence ID" value="EOY03397.1"/>
    <property type="molecule type" value="Genomic_DNA"/>
</dbReference>
<dbReference type="SUPFAM" id="SSF53098">
    <property type="entry name" value="Ribonuclease H-like"/>
    <property type="match status" value="1"/>
</dbReference>
<dbReference type="STRING" id="3641.A0A061EG83"/>
<dbReference type="eggNOG" id="KOG0017">
    <property type="taxonomic scope" value="Eukaryota"/>
</dbReference>
<dbReference type="Pfam" id="PF07727">
    <property type="entry name" value="RVT_2"/>
    <property type="match status" value="1"/>
</dbReference>
<keyword evidence="6" id="KW-1185">Reference proteome</keyword>
<feature type="domain" description="Retroviral polymerase SH3-like" evidence="4">
    <location>
        <begin position="59"/>
        <end position="97"/>
    </location>
</feature>
<dbReference type="OMA" id="WVHALEL"/>
<dbReference type="GO" id="GO:0016787">
    <property type="term" value="F:hydrolase activity"/>
    <property type="evidence" value="ECO:0007669"/>
    <property type="project" value="UniProtKB-KW"/>
</dbReference>
<dbReference type="Gramene" id="EOY03397">
    <property type="protein sequence ID" value="EOY03397"/>
    <property type="gene ID" value="TCM_018407"/>
</dbReference>
<keyword evidence="1" id="KW-0479">Metal-binding</keyword>
<organism evidence="5 6">
    <name type="scientific">Theobroma cacao</name>
    <name type="common">Cacao</name>
    <name type="synonym">Cocoa</name>
    <dbReference type="NCBI Taxonomy" id="3641"/>
    <lineage>
        <taxon>Eukaryota</taxon>
        <taxon>Viridiplantae</taxon>
        <taxon>Streptophyta</taxon>
        <taxon>Embryophyta</taxon>
        <taxon>Tracheophyta</taxon>
        <taxon>Spermatophyta</taxon>
        <taxon>Magnoliopsida</taxon>
        <taxon>eudicotyledons</taxon>
        <taxon>Gunneridae</taxon>
        <taxon>Pentapetalae</taxon>
        <taxon>rosids</taxon>
        <taxon>malvids</taxon>
        <taxon>Malvales</taxon>
        <taxon>Malvaceae</taxon>
        <taxon>Byttnerioideae</taxon>
        <taxon>Theobroma</taxon>
    </lineage>
</organism>
<dbReference type="InterPro" id="IPR013103">
    <property type="entry name" value="RVT_2"/>
</dbReference>
<name>A0A061EG83_THECC</name>
<keyword evidence="5" id="KW-0808">Transferase</keyword>
<feature type="domain" description="Reverse transcriptase Ty1/copia-type" evidence="3">
    <location>
        <begin position="177"/>
        <end position="302"/>
    </location>
</feature>
<dbReference type="Proteomes" id="UP000026915">
    <property type="component" value="Chromosome 4"/>
</dbReference>
<keyword evidence="2" id="KW-0378">Hydrolase</keyword>
<evidence type="ECO:0000259" key="3">
    <source>
        <dbReference type="Pfam" id="PF07727"/>
    </source>
</evidence>
<gene>
    <name evidence="5" type="ORF">TCM_018407</name>
</gene>